<name>A0ABV3IEP5_9BACI</name>
<keyword evidence="1" id="KW-0540">Nuclease</keyword>
<keyword evidence="2" id="KW-1185">Reference proteome</keyword>
<organism evidence="1 2">
    <name type="scientific">Bacillus proteolyticus</name>
    <dbReference type="NCBI Taxonomy" id="2026192"/>
    <lineage>
        <taxon>Bacteria</taxon>
        <taxon>Bacillati</taxon>
        <taxon>Bacillota</taxon>
        <taxon>Bacilli</taxon>
        <taxon>Bacillales</taxon>
        <taxon>Bacillaceae</taxon>
        <taxon>Bacillus</taxon>
        <taxon>Bacillus cereus group</taxon>
    </lineage>
</organism>
<dbReference type="Pfam" id="PF12639">
    <property type="entry name" value="Colicin-DNase"/>
    <property type="match status" value="1"/>
</dbReference>
<keyword evidence="1" id="KW-0378">Hydrolase</keyword>
<sequence>MRNVAGNLPDYNKKPIMPRQYKRKVYNEDGTSTYTFVSKRNEKEYDVKYDKDGFPLFNSKEEMLLDKSFYVEPDKVQFRELSLRLYEKIQRDQDLALKFTPSEIEYLKRGKVPKTLTWHYHQDLGRMQIVNFFEHDAAPHTGGRAIWGGGVPGRKGHLVKQILEGIMTWKK</sequence>
<protein>
    <submittedName>
        <fullName evidence="1">HNH endonuclease</fullName>
    </submittedName>
</protein>
<dbReference type="Proteomes" id="UP001552502">
    <property type="component" value="Unassembled WGS sequence"/>
</dbReference>
<dbReference type="RefSeq" id="WP_199640436.1">
    <property type="nucleotide sequence ID" value="NZ_JBEGIE010000045.1"/>
</dbReference>
<reference evidence="1 2" key="1">
    <citation type="journal article" date="2023" name="Proc. Natl. Acad. Sci. U.S.A.">
        <title>Bacterial tolerance to host-exuded specialized metabolites structures the maize root microbiome.</title>
        <authorList>
            <person name="Thoenen L."/>
            <person name="Giroud C."/>
            <person name="Kreuzer M."/>
            <person name="Waelchli J."/>
            <person name="Gfeller V."/>
            <person name="Deslandes-Herold G."/>
            <person name="Mateo P."/>
            <person name="Robert C.A.M."/>
            <person name="Ahrens C.H."/>
            <person name="Rubio-Somoza I."/>
            <person name="Bruggmann R."/>
            <person name="Erb M."/>
            <person name="Schlaeppi K."/>
        </authorList>
    </citation>
    <scope>NUCLEOTIDE SEQUENCE [LARGE SCALE GENOMIC DNA]</scope>
    <source>
        <strain evidence="1 2">LBA1-1-1.1</strain>
    </source>
</reference>
<dbReference type="GO" id="GO:0004519">
    <property type="term" value="F:endonuclease activity"/>
    <property type="evidence" value="ECO:0007669"/>
    <property type="project" value="UniProtKB-KW"/>
</dbReference>
<gene>
    <name evidence="1" type="ORF">MRBLBA1_003567</name>
</gene>
<proteinExistence type="predicted"/>
<dbReference type="EMBL" id="JBEGIE010000045">
    <property type="protein sequence ID" value="MEV4912725.1"/>
    <property type="molecule type" value="Genomic_DNA"/>
</dbReference>
<accession>A0ABV3IEP5</accession>
<comment type="caution">
    <text evidence="1">The sequence shown here is derived from an EMBL/GenBank/DDBJ whole genome shotgun (WGS) entry which is preliminary data.</text>
</comment>
<evidence type="ECO:0000313" key="1">
    <source>
        <dbReference type="EMBL" id="MEV4912725.1"/>
    </source>
</evidence>
<evidence type="ECO:0000313" key="2">
    <source>
        <dbReference type="Proteomes" id="UP001552502"/>
    </source>
</evidence>
<keyword evidence="1" id="KW-0255">Endonuclease</keyword>